<dbReference type="Proteomes" id="UP000008021">
    <property type="component" value="Chromosome 6"/>
</dbReference>
<name>A0A0E0DVX3_9ORYZ</name>
<sequence length="158" mass="17254">MVGELLTIGEQTVGLLRIAESQVRRISSLASGGYVQPETQIYVLHTAGCISWKDVGAIAFFGDVQPETQIYVLHTAGCISWKDVGAIAFFGESLVSMTNTTITVALWPDSGMYGPLQDVQEDLINDIFLHDQVKIALRCRAINLELSDTDTTSSSERD</sequence>
<evidence type="ECO:0000313" key="2">
    <source>
        <dbReference type="Proteomes" id="UP000008021"/>
    </source>
</evidence>
<dbReference type="Gramene" id="OMERI06G01200.1">
    <property type="protein sequence ID" value="OMERI06G01200.1"/>
    <property type="gene ID" value="OMERI06G01200"/>
</dbReference>
<proteinExistence type="predicted"/>
<dbReference type="HOGENOM" id="CLU_1672090_0_0_1"/>
<accession>A0A0E0DVX3</accession>
<reference evidence="1" key="2">
    <citation type="submission" date="2018-05" db="EMBL/GenBank/DDBJ databases">
        <title>OmerRS3 (Oryza meridionalis Reference Sequence Version 3).</title>
        <authorList>
            <person name="Zhang J."/>
            <person name="Kudrna D."/>
            <person name="Lee S."/>
            <person name="Talag J."/>
            <person name="Welchert J."/>
            <person name="Wing R.A."/>
        </authorList>
    </citation>
    <scope>NUCLEOTIDE SEQUENCE [LARGE SCALE GENOMIC DNA]</scope>
    <source>
        <strain evidence="1">cv. OR44</strain>
    </source>
</reference>
<organism evidence="1">
    <name type="scientific">Oryza meridionalis</name>
    <dbReference type="NCBI Taxonomy" id="40149"/>
    <lineage>
        <taxon>Eukaryota</taxon>
        <taxon>Viridiplantae</taxon>
        <taxon>Streptophyta</taxon>
        <taxon>Embryophyta</taxon>
        <taxon>Tracheophyta</taxon>
        <taxon>Spermatophyta</taxon>
        <taxon>Magnoliopsida</taxon>
        <taxon>Liliopsida</taxon>
        <taxon>Poales</taxon>
        <taxon>Poaceae</taxon>
        <taxon>BOP clade</taxon>
        <taxon>Oryzoideae</taxon>
        <taxon>Oryzeae</taxon>
        <taxon>Oryzinae</taxon>
        <taxon>Oryza</taxon>
    </lineage>
</organism>
<protein>
    <submittedName>
        <fullName evidence="1">Uncharacterized protein</fullName>
    </submittedName>
</protein>
<evidence type="ECO:0000313" key="1">
    <source>
        <dbReference type="EnsemblPlants" id="OMERI06G01200.1"/>
    </source>
</evidence>
<dbReference type="AlphaFoldDB" id="A0A0E0DVX3"/>
<dbReference type="EnsemblPlants" id="OMERI06G01200.1">
    <property type="protein sequence ID" value="OMERI06G01200.1"/>
    <property type="gene ID" value="OMERI06G01200"/>
</dbReference>
<reference evidence="1" key="1">
    <citation type="submission" date="2015-04" db="UniProtKB">
        <authorList>
            <consortium name="EnsemblPlants"/>
        </authorList>
    </citation>
    <scope>IDENTIFICATION</scope>
</reference>
<keyword evidence="2" id="KW-1185">Reference proteome</keyword>